<dbReference type="InterPro" id="IPR051313">
    <property type="entry name" value="Bact_iron-sidero_bind"/>
</dbReference>
<dbReference type="GO" id="GO:0030288">
    <property type="term" value="C:outer membrane-bounded periplasmic space"/>
    <property type="evidence" value="ECO:0007669"/>
    <property type="project" value="TreeGrafter"/>
</dbReference>
<evidence type="ECO:0000256" key="5">
    <source>
        <dbReference type="SAM" id="SignalP"/>
    </source>
</evidence>
<dbReference type="GO" id="GO:1901678">
    <property type="term" value="P:iron coordination entity transport"/>
    <property type="evidence" value="ECO:0007669"/>
    <property type="project" value="UniProtKB-ARBA"/>
</dbReference>
<dbReference type="PANTHER" id="PTHR30532">
    <property type="entry name" value="IRON III DICITRATE-BINDING PERIPLASMIC PROTEIN"/>
    <property type="match status" value="1"/>
</dbReference>
<comment type="caution">
    <text evidence="7">The sequence shown here is derived from an EMBL/GenBank/DDBJ whole genome shotgun (WGS) entry which is preliminary data.</text>
</comment>
<gene>
    <name evidence="7" type="ORF">HXA33_13420</name>
</gene>
<sequence>MMKKVILFPLSLLFIVVLASCNGADTRHETSADTNNEDVTTDERLITHEGGETTIVGTPEKIAVLDYRLADTLIALDIRPHAMTTYLGETNLPYIENTSFEDIVPLGDDVNIEALLEAKPDLIIARTSEEGIYDSLSKIAPTILLSAPDDWRDSFKEVAAIVDKEEKAEEWLKDYDEKAEALRTKLEENIEADETFLYLRVMPKEIRVHGTDFNLSATLFHDLELTPVEGLENLDKVETISLEALTTYDADHIFLENGGPNAVDDPEAEEQLNTLMESAIWNSLTAVENDQVYFMPPWVISDYPNIKNKSLDLIEEALIE</sequence>
<dbReference type="PROSITE" id="PS51257">
    <property type="entry name" value="PROKAR_LIPOPROTEIN"/>
    <property type="match status" value="1"/>
</dbReference>
<dbReference type="Pfam" id="PF01497">
    <property type="entry name" value="Peripla_BP_2"/>
    <property type="match status" value="1"/>
</dbReference>
<evidence type="ECO:0000256" key="2">
    <source>
        <dbReference type="ARBA" id="ARBA00008814"/>
    </source>
</evidence>
<feature type="domain" description="Fe/B12 periplasmic-binding" evidence="6">
    <location>
        <begin position="61"/>
        <end position="320"/>
    </location>
</feature>
<comment type="subcellular location">
    <subcellularLocation>
        <location evidence="1">Cell membrane</location>
        <topology evidence="1">Lipid-anchor</topology>
    </subcellularLocation>
</comment>
<dbReference type="Gene3D" id="3.40.50.1980">
    <property type="entry name" value="Nitrogenase molybdenum iron protein domain"/>
    <property type="match status" value="2"/>
</dbReference>
<evidence type="ECO:0000256" key="1">
    <source>
        <dbReference type="ARBA" id="ARBA00004193"/>
    </source>
</evidence>
<proteinExistence type="inferred from homology"/>
<protein>
    <submittedName>
        <fullName evidence="7">ABC transporter substrate-binding protein</fullName>
    </submittedName>
</protein>
<dbReference type="GO" id="GO:0005886">
    <property type="term" value="C:plasma membrane"/>
    <property type="evidence" value="ECO:0007669"/>
    <property type="project" value="UniProtKB-SubCell"/>
</dbReference>
<evidence type="ECO:0000256" key="3">
    <source>
        <dbReference type="ARBA" id="ARBA00022448"/>
    </source>
</evidence>
<evidence type="ECO:0000256" key="4">
    <source>
        <dbReference type="ARBA" id="ARBA00022729"/>
    </source>
</evidence>
<name>A0A9Q4FYD5_SALAG</name>
<evidence type="ECO:0000313" key="7">
    <source>
        <dbReference type="EMBL" id="MCR6097545.1"/>
    </source>
</evidence>
<dbReference type="InterPro" id="IPR002491">
    <property type="entry name" value="ABC_transptr_periplasmic_BD"/>
</dbReference>
<keyword evidence="3" id="KW-0813">Transport</keyword>
<dbReference type="EMBL" id="JABXYM010000001">
    <property type="protein sequence ID" value="MCR6097545.1"/>
    <property type="molecule type" value="Genomic_DNA"/>
</dbReference>
<dbReference type="SUPFAM" id="SSF53807">
    <property type="entry name" value="Helical backbone' metal receptor"/>
    <property type="match status" value="1"/>
</dbReference>
<comment type="similarity">
    <text evidence="2">Belongs to the bacterial solute-binding protein 8 family.</text>
</comment>
<keyword evidence="8" id="KW-1185">Reference proteome</keyword>
<feature type="chain" id="PRO_5040151999" evidence="5">
    <location>
        <begin position="20"/>
        <end position="320"/>
    </location>
</feature>
<dbReference type="AlphaFoldDB" id="A0A9Q4FYD5"/>
<evidence type="ECO:0000313" key="8">
    <source>
        <dbReference type="Proteomes" id="UP001057753"/>
    </source>
</evidence>
<organism evidence="7 8">
    <name type="scientific">Salipaludibacillus agaradhaerens</name>
    <name type="common">Bacillus agaradhaerens</name>
    <dbReference type="NCBI Taxonomy" id="76935"/>
    <lineage>
        <taxon>Bacteria</taxon>
        <taxon>Bacillati</taxon>
        <taxon>Bacillota</taxon>
        <taxon>Bacilli</taxon>
        <taxon>Bacillales</taxon>
        <taxon>Bacillaceae</taxon>
    </lineage>
</organism>
<dbReference type="Proteomes" id="UP001057753">
    <property type="component" value="Unassembled WGS sequence"/>
</dbReference>
<accession>A0A9Q4FYD5</accession>
<dbReference type="PANTHER" id="PTHR30532:SF21">
    <property type="entry name" value="SIDEROPHORE-BINDING LIPOPROTEIN YFIY-RELATED"/>
    <property type="match status" value="1"/>
</dbReference>
<reference evidence="7" key="1">
    <citation type="submission" date="2020-06" db="EMBL/GenBank/DDBJ databases">
        <title>Insight into the genomes of haloalkaliphilic bacilli from Kenyan soda lakes.</title>
        <authorList>
            <person name="Mwirichia R."/>
            <person name="Villamizar G.C."/>
            <person name="Poehlein A."/>
            <person name="Mugweru J."/>
            <person name="Kipnyargis A."/>
            <person name="Kiplimo D."/>
            <person name="Orwa P."/>
            <person name="Daniel R."/>
        </authorList>
    </citation>
    <scope>NUCLEOTIDE SEQUENCE</scope>
    <source>
        <strain evidence="7">B1096_S55</strain>
    </source>
</reference>
<dbReference type="RefSeq" id="WP_257821954.1">
    <property type="nucleotide sequence ID" value="NZ_JABXYM010000001.1"/>
</dbReference>
<evidence type="ECO:0000259" key="6">
    <source>
        <dbReference type="PROSITE" id="PS50983"/>
    </source>
</evidence>
<keyword evidence="4 5" id="KW-0732">Signal</keyword>
<dbReference type="PROSITE" id="PS50983">
    <property type="entry name" value="FE_B12_PBP"/>
    <property type="match status" value="1"/>
</dbReference>
<feature type="signal peptide" evidence="5">
    <location>
        <begin position="1"/>
        <end position="19"/>
    </location>
</feature>